<keyword evidence="2" id="KW-1185">Reference proteome</keyword>
<evidence type="ECO:0000313" key="1">
    <source>
        <dbReference type="EMBL" id="VUZ83685.1"/>
    </source>
</evidence>
<evidence type="ECO:0000313" key="2">
    <source>
        <dbReference type="Proteomes" id="UP000334340"/>
    </source>
</evidence>
<accession>A0A564ZED7</accession>
<proteinExistence type="predicted"/>
<reference evidence="1 2" key="1">
    <citation type="submission" date="2019-07" db="EMBL/GenBank/DDBJ databases">
        <authorList>
            <person name="Cremers G."/>
        </authorList>
    </citation>
    <scope>NUCLEOTIDE SEQUENCE [LARGE SCALE GENOMIC DNA]</scope>
</reference>
<organism evidence="1 2">
    <name type="scientific">Candidatus Methylomirabilis lanthanidiphila</name>
    <dbReference type="NCBI Taxonomy" id="2211376"/>
    <lineage>
        <taxon>Bacteria</taxon>
        <taxon>Candidatus Methylomirabilota</taxon>
        <taxon>Candidatus Methylomirabilia</taxon>
        <taxon>Candidatus Methylomirabilales</taxon>
        <taxon>Candidatus Methylomirabilaceae</taxon>
        <taxon>Candidatus Methylomirabilis</taxon>
    </lineage>
</organism>
<gene>
    <name evidence="1" type="ORF">MELA_00038</name>
</gene>
<name>A0A564ZED7_9BACT</name>
<sequence length="41" mass="4742">MLQRTARLNPLVYSFLTGTLAAEFRGLTIRYQLLWARETAV</sequence>
<dbReference type="AlphaFoldDB" id="A0A564ZED7"/>
<dbReference type="Proteomes" id="UP000334340">
    <property type="component" value="Unassembled WGS sequence"/>
</dbReference>
<protein>
    <submittedName>
        <fullName evidence="1">Uncharacterized protein</fullName>
    </submittedName>
</protein>
<dbReference type="EMBL" id="CABIKM010000001">
    <property type="protein sequence ID" value="VUZ83685.1"/>
    <property type="molecule type" value="Genomic_DNA"/>
</dbReference>